<dbReference type="PANTHER" id="PTHR35342:SF5">
    <property type="entry name" value="TRICARBOXYLIC TRANSPORT PROTEIN"/>
    <property type="match status" value="1"/>
</dbReference>
<evidence type="ECO:0000256" key="1">
    <source>
        <dbReference type="SAM" id="Phobius"/>
    </source>
</evidence>
<evidence type="ECO:0000313" key="4">
    <source>
        <dbReference type="Proteomes" id="UP001172911"/>
    </source>
</evidence>
<dbReference type="RefSeq" id="WP_304544141.1">
    <property type="nucleotide sequence ID" value="NZ_JARPTC010000021.1"/>
</dbReference>
<feature type="transmembrane region" description="Helical" evidence="1">
    <location>
        <begin position="413"/>
        <end position="442"/>
    </location>
</feature>
<comment type="caution">
    <text evidence="3">The sequence shown here is derived from an EMBL/GenBank/DDBJ whole genome shotgun (WGS) entry which is preliminary data.</text>
</comment>
<keyword evidence="1" id="KW-1133">Transmembrane helix</keyword>
<dbReference type="Pfam" id="PF01970">
    <property type="entry name" value="TctA"/>
    <property type="match status" value="1"/>
</dbReference>
<keyword evidence="1" id="KW-0812">Transmembrane</keyword>
<dbReference type="Proteomes" id="UP001172911">
    <property type="component" value="Unassembled WGS sequence"/>
</dbReference>
<keyword evidence="4" id="KW-1185">Reference proteome</keyword>
<dbReference type="EMBL" id="JARPTC010000021">
    <property type="protein sequence ID" value="MDO7788311.1"/>
    <property type="molecule type" value="Genomic_DNA"/>
</dbReference>
<proteinExistence type="predicted"/>
<dbReference type="PANTHER" id="PTHR35342">
    <property type="entry name" value="TRICARBOXYLIC TRANSPORT PROTEIN"/>
    <property type="match status" value="1"/>
</dbReference>
<reference evidence="3" key="1">
    <citation type="journal article" date="2023" name="J. Hazard. Mater.">
        <title>Anaerobic biodegradation of pyrene and benzo[a]pyrene by a new sulfate-reducing Desulforamulus aquiferis strain DSA.</title>
        <authorList>
            <person name="Zhang Z."/>
            <person name="Sun J."/>
            <person name="Gong X."/>
            <person name="Wang C."/>
            <person name="Wang H."/>
        </authorList>
    </citation>
    <scope>NUCLEOTIDE SEQUENCE</scope>
    <source>
        <strain evidence="3">DSA</strain>
    </source>
</reference>
<evidence type="ECO:0000313" key="3">
    <source>
        <dbReference type="EMBL" id="MDO7788311.1"/>
    </source>
</evidence>
<feature type="transmembrane region" description="Helical" evidence="1">
    <location>
        <begin position="117"/>
        <end position="138"/>
    </location>
</feature>
<organism evidence="3 4">
    <name type="scientific">Desulforamulus aquiferis</name>
    <dbReference type="NCBI Taxonomy" id="1397668"/>
    <lineage>
        <taxon>Bacteria</taxon>
        <taxon>Bacillati</taxon>
        <taxon>Bacillota</taxon>
        <taxon>Clostridia</taxon>
        <taxon>Eubacteriales</taxon>
        <taxon>Peptococcaceae</taxon>
        <taxon>Desulforamulus</taxon>
    </lineage>
</organism>
<feature type="domain" description="DUF112" evidence="2">
    <location>
        <begin position="18"/>
        <end position="434"/>
    </location>
</feature>
<feature type="transmembrane region" description="Helical" evidence="1">
    <location>
        <begin position="59"/>
        <end position="80"/>
    </location>
</feature>
<feature type="transmembrane region" description="Helical" evidence="1">
    <location>
        <begin position="389"/>
        <end position="406"/>
    </location>
</feature>
<gene>
    <name evidence="3" type="ORF">P6N53_13880</name>
</gene>
<feature type="transmembrane region" description="Helical" evidence="1">
    <location>
        <begin position="354"/>
        <end position="377"/>
    </location>
</feature>
<feature type="transmembrane region" description="Helical" evidence="1">
    <location>
        <begin position="167"/>
        <end position="188"/>
    </location>
</feature>
<keyword evidence="1" id="KW-0472">Membrane</keyword>
<dbReference type="InterPro" id="IPR002823">
    <property type="entry name" value="DUF112_TM"/>
</dbReference>
<protein>
    <submittedName>
        <fullName evidence="3">Tripartite tricarboxylate transporter permease</fullName>
    </submittedName>
</protein>
<feature type="transmembrane region" description="Helical" evidence="1">
    <location>
        <begin position="258"/>
        <end position="279"/>
    </location>
</feature>
<sequence>MWEHMLAGLLNAMTPVNLLVAALGITGGILIGALPGLTATMGVALLVPLTFAMDPATGLVMLGAVYTGAIYGGANSAILINTPGTPSSVATTFDGWPLCKQGRADEALITSLFSSSFGGIVGTIFLAFVAVPLAIFSLKFGAPEFFWLCIFGLSTIAAMSMDNVLKGLISGAIGLLIACIGLDPMTGAPRFTFGSYSMVQGIEVIPAMIGLFSFSQVINLVGSRDKFIADYKPTPGALRRVLTKIYQKCKMNIMRSSLIGTVVGILPGAGGEIASIIAYNETKRWDKDPAKYGKGAIEGVVASESANNAVIGGSLIPLLTLGIPGSAVAAIIMGGLLAHGIAPGFKIFTQHGDVAYTFIMSLIVANILMFFVGLALIKGTARILNIPTSYIGVGVVVLSIIGSYAIRNSMLDVAMMIVFGLIGHFGGRIGLDTGAMALGLILGHIIEENLGKSMALAGAEGSIWAVFFGSTISFILILLTIASVMTPFFLKKRAAKAAAARGGAKVD</sequence>
<dbReference type="AlphaFoldDB" id="A0AAW7ZFZ4"/>
<feature type="transmembrane region" description="Helical" evidence="1">
    <location>
        <begin position="462"/>
        <end position="490"/>
    </location>
</feature>
<feature type="transmembrane region" description="Helical" evidence="1">
    <location>
        <begin position="315"/>
        <end position="342"/>
    </location>
</feature>
<accession>A0AAW7ZFZ4</accession>
<feature type="transmembrane region" description="Helical" evidence="1">
    <location>
        <begin position="145"/>
        <end position="161"/>
    </location>
</feature>
<name>A0AAW7ZFZ4_9FIRM</name>
<reference evidence="3" key="2">
    <citation type="submission" date="2023-03" db="EMBL/GenBank/DDBJ databases">
        <authorList>
            <person name="Zhang Z."/>
        </authorList>
    </citation>
    <scope>NUCLEOTIDE SEQUENCE</scope>
    <source>
        <strain evidence="3">DSA</strain>
    </source>
</reference>
<feature type="transmembrane region" description="Helical" evidence="1">
    <location>
        <begin position="20"/>
        <end position="47"/>
    </location>
</feature>
<evidence type="ECO:0000259" key="2">
    <source>
        <dbReference type="Pfam" id="PF01970"/>
    </source>
</evidence>